<dbReference type="STRING" id="169760.PSTEL_11580"/>
<dbReference type="Proteomes" id="UP000029507">
    <property type="component" value="Chromosome"/>
</dbReference>
<sequence length="74" mass="8233">MNWSSLLVLICPLMMLFMMFGMKGMHGHGSGRGQHHHAAHGGGADSGVRRELDELKAQNAQMKEELERLGAFRK</sequence>
<dbReference type="HOGENOM" id="CLU_201582_1_0_9"/>
<feature type="region of interest" description="Disordered" evidence="1">
    <location>
        <begin position="27"/>
        <end position="48"/>
    </location>
</feature>
<feature type="transmembrane region" description="Helical" evidence="2">
    <location>
        <begin position="6"/>
        <end position="22"/>
    </location>
</feature>
<protein>
    <recommendedName>
        <fullName evidence="5">DUF2933 domain-containing protein</fullName>
    </recommendedName>
</protein>
<gene>
    <name evidence="3" type="ORF">PSTEL_11580</name>
</gene>
<keyword evidence="4" id="KW-1185">Reference proteome</keyword>
<keyword evidence="2" id="KW-0472">Membrane</keyword>
<organism evidence="3 4">
    <name type="scientific">Paenibacillus stellifer</name>
    <dbReference type="NCBI Taxonomy" id="169760"/>
    <lineage>
        <taxon>Bacteria</taxon>
        <taxon>Bacillati</taxon>
        <taxon>Bacillota</taxon>
        <taxon>Bacilli</taxon>
        <taxon>Bacillales</taxon>
        <taxon>Paenibacillaceae</taxon>
        <taxon>Paenibacillus</taxon>
    </lineage>
</organism>
<keyword evidence="2" id="KW-0812">Transmembrane</keyword>
<dbReference type="OrthoDB" id="2973041at2"/>
<reference evidence="3 4" key="1">
    <citation type="submission" date="2014-08" db="EMBL/GenBank/DDBJ databases">
        <title>Comparative genomics of the Paenibacillus odorifer group.</title>
        <authorList>
            <person name="den Bakker H.C."/>
            <person name="Tsai Y.-C."/>
            <person name="Martin N."/>
            <person name="Korlach J."/>
            <person name="Wiedmann M."/>
        </authorList>
    </citation>
    <scope>NUCLEOTIDE SEQUENCE [LARGE SCALE GENOMIC DNA]</scope>
    <source>
        <strain evidence="3 4">DSM 14472</strain>
    </source>
</reference>
<proteinExistence type="predicted"/>
<dbReference type="RefSeq" id="WP_038695303.1">
    <property type="nucleotide sequence ID" value="NZ_CP009286.1"/>
</dbReference>
<keyword evidence="2" id="KW-1133">Transmembrane helix</keyword>
<dbReference type="KEGG" id="pste:PSTEL_11580"/>
<evidence type="ECO:0000313" key="3">
    <source>
        <dbReference type="EMBL" id="AIQ63624.1"/>
    </source>
</evidence>
<evidence type="ECO:0000256" key="1">
    <source>
        <dbReference type="SAM" id="MobiDB-lite"/>
    </source>
</evidence>
<evidence type="ECO:0000313" key="4">
    <source>
        <dbReference type="Proteomes" id="UP000029507"/>
    </source>
</evidence>
<name>A0A089N4F0_9BACL</name>
<evidence type="ECO:0008006" key="5">
    <source>
        <dbReference type="Google" id="ProtNLM"/>
    </source>
</evidence>
<evidence type="ECO:0000256" key="2">
    <source>
        <dbReference type="SAM" id="Phobius"/>
    </source>
</evidence>
<accession>A0A089N4F0</accession>
<dbReference type="AlphaFoldDB" id="A0A089N4F0"/>
<dbReference type="EMBL" id="CP009286">
    <property type="protein sequence ID" value="AIQ63624.1"/>
    <property type="molecule type" value="Genomic_DNA"/>
</dbReference>